<dbReference type="GO" id="GO:0003677">
    <property type="term" value="F:DNA binding"/>
    <property type="evidence" value="ECO:0007669"/>
    <property type="project" value="InterPro"/>
</dbReference>
<proteinExistence type="predicted"/>
<dbReference type="Pfam" id="PF08281">
    <property type="entry name" value="Sigma70_r4_2"/>
    <property type="match status" value="1"/>
</dbReference>
<dbReference type="Gene3D" id="1.10.10.10">
    <property type="entry name" value="Winged helix-like DNA-binding domain superfamily/Winged helix DNA-binding domain"/>
    <property type="match status" value="1"/>
</dbReference>
<dbReference type="InterPro" id="IPR036388">
    <property type="entry name" value="WH-like_DNA-bd_sf"/>
</dbReference>
<dbReference type="InterPro" id="IPR013324">
    <property type="entry name" value="RNA_pol_sigma_r3/r4-like"/>
</dbReference>
<dbReference type="GO" id="GO:0016987">
    <property type="term" value="F:sigma factor activity"/>
    <property type="evidence" value="ECO:0007669"/>
    <property type="project" value="InterPro"/>
</dbReference>
<dbReference type="SUPFAM" id="SSF88659">
    <property type="entry name" value="Sigma3 and sigma4 domains of RNA polymerase sigma factors"/>
    <property type="match status" value="1"/>
</dbReference>
<protein>
    <submittedName>
        <fullName evidence="2">RNA polymerase sigma factor</fullName>
    </submittedName>
</protein>
<evidence type="ECO:0000259" key="1">
    <source>
        <dbReference type="Pfam" id="PF08281"/>
    </source>
</evidence>
<feature type="domain" description="RNA polymerase sigma factor 70 region 4 type 2" evidence="1">
    <location>
        <begin position="80"/>
        <end position="132"/>
    </location>
</feature>
<dbReference type="InterPro" id="IPR013249">
    <property type="entry name" value="RNA_pol_sigma70_r4_t2"/>
</dbReference>
<gene>
    <name evidence="2" type="ORF">BEI61_04560</name>
</gene>
<dbReference type="AlphaFoldDB" id="A0A1E3A4U1"/>
<dbReference type="GO" id="GO:0006352">
    <property type="term" value="P:DNA-templated transcription initiation"/>
    <property type="evidence" value="ECO:0007669"/>
    <property type="project" value="InterPro"/>
</dbReference>
<evidence type="ECO:0000313" key="3">
    <source>
        <dbReference type="Proteomes" id="UP000094067"/>
    </source>
</evidence>
<sequence length="141" mass="16644">MTTINLRDYYPFYTHDYFIDVPDEVAELFKEFDRKEAAYRLRTYRHKAYYSLDRNDGIEHEALFVSLSPHELYERKISMQELHAAISSLPDKQAKRVYAHFILDMSQTDIAKAEGVSKMAVSYSIERALKSMEKYLKNSLD</sequence>
<comment type="caution">
    <text evidence="2">The sequence shown here is derived from an EMBL/GenBank/DDBJ whole genome shotgun (WGS) entry which is preliminary data.</text>
</comment>
<name>A0A1E3A4U1_9FIRM</name>
<evidence type="ECO:0000313" key="2">
    <source>
        <dbReference type="EMBL" id="ODM03758.1"/>
    </source>
</evidence>
<accession>A0A1E3A4U1</accession>
<dbReference type="EMBL" id="MCGH01000003">
    <property type="protein sequence ID" value="ODM03758.1"/>
    <property type="molecule type" value="Genomic_DNA"/>
</dbReference>
<dbReference type="RefSeq" id="WP_025491494.1">
    <property type="nucleotide sequence ID" value="NZ_MCGH01000003.1"/>
</dbReference>
<dbReference type="PATRIC" id="fig|1432052.4.peg.5064"/>
<dbReference type="Proteomes" id="UP000094067">
    <property type="component" value="Unassembled WGS sequence"/>
</dbReference>
<reference evidence="2 3" key="1">
    <citation type="submission" date="2016-07" db="EMBL/GenBank/DDBJ databases">
        <title>Characterization of isolates of Eisenbergiella tayi derived from blood cultures, using whole genome sequencing.</title>
        <authorList>
            <person name="Burdz T."/>
            <person name="Wiebe D."/>
            <person name="Huynh C."/>
            <person name="Bernard K."/>
        </authorList>
    </citation>
    <scope>NUCLEOTIDE SEQUENCE [LARGE SCALE GENOMIC DNA]</scope>
    <source>
        <strain evidence="2 3">NML 110608</strain>
    </source>
</reference>
<organism evidence="2 3">
    <name type="scientific">Eisenbergiella tayi</name>
    <dbReference type="NCBI Taxonomy" id="1432052"/>
    <lineage>
        <taxon>Bacteria</taxon>
        <taxon>Bacillati</taxon>
        <taxon>Bacillota</taxon>
        <taxon>Clostridia</taxon>
        <taxon>Lachnospirales</taxon>
        <taxon>Lachnospiraceae</taxon>
        <taxon>Eisenbergiella</taxon>
    </lineage>
</organism>